<keyword evidence="2" id="KW-1185">Reference proteome</keyword>
<gene>
    <name evidence="1" type="ORF">LPLAT_LOCUS9447</name>
</gene>
<proteinExistence type="predicted"/>
<evidence type="ECO:0000313" key="2">
    <source>
        <dbReference type="Proteomes" id="UP001497644"/>
    </source>
</evidence>
<name>A0AAV2NTP7_9HYME</name>
<dbReference type="Proteomes" id="UP001497644">
    <property type="component" value="Chromosome 4"/>
</dbReference>
<accession>A0AAV2NTP7</accession>
<dbReference type="AlphaFoldDB" id="A0AAV2NTP7"/>
<protein>
    <submittedName>
        <fullName evidence="1">Uncharacterized protein</fullName>
    </submittedName>
</protein>
<sequence>MAVSSSNPSYNYNGEREEEEEEVNQLLISNWWTGITLSAAEMLAMRSRPFIRDADRSHVAHVPAINNRFKQEVPPIGHVRP</sequence>
<organism evidence="1 2">
    <name type="scientific">Lasius platythorax</name>
    <dbReference type="NCBI Taxonomy" id="488582"/>
    <lineage>
        <taxon>Eukaryota</taxon>
        <taxon>Metazoa</taxon>
        <taxon>Ecdysozoa</taxon>
        <taxon>Arthropoda</taxon>
        <taxon>Hexapoda</taxon>
        <taxon>Insecta</taxon>
        <taxon>Pterygota</taxon>
        <taxon>Neoptera</taxon>
        <taxon>Endopterygota</taxon>
        <taxon>Hymenoptera</taxon>
        <taxon>Apocrita</taxon>
        <taxon>Aculeata</taxon>
        <taxon>Formicoidea</taxon>
        <taxon>Formicidae</taxon>
        <taxon>Formicinae</taxon>
        <taxon>Lasius</taxon>
        <taxon>Lasius</taxon>
    </lineage>
</organism>
<evidence type="ECO:0000313" key="1">
    <source>
        <dbReference type="EMBL" id="CAL1683781.1"/>
    </source>
</evidence>
<dbReference type="EMBL" id="OZ034827">
    <property type="protein sequence ID" value="CAL1683781.1"/>
    <property type="molecule type" value="Genomic_DNA"/>
</dbReference>
<reference evidence="1" key="1">
    <citation type="submission" date="2024-04" db="EMBL/GenBank/DDBJ databases">
        <authorList>
            <consortium name="Molecular Ecology Group"/>
        </authorList>
    </citation>
    <scope>NUCLEOTIDE SEQUENCE</scope>
</reference>